<dbReference type="Proteomes" id="UP000811255">
    <property type="component" value="Unassembled WGS sequence"/>
</dbReference>
<protein>
    <submittedName>
        <fullName evidence="2">PepSY domain-containing protein</fullName>
    </submittedName>
</protein>
<evidence type="ECO:0000313" key="3">
    <source>
        <dbReference type="Proteomes" id="UP000811255"/>
    </source>
</evidence>
<feature type="domain" description="PepSY" evidence="1">
    <location>
        <begin position="26"/>
        <end position="82"/>
    </location>
</feature>
<gene>
    <name evidence="2" type="ORF">KK137_00700</name>
</gene>
<keyword evidence="3" id="KW-1185">Reference proteome</keyword>
<accession>A0ABS5VZG6</accession>
<feature type="domain" description="PepSY" evidence="1">
    <location>
        <begin position="116"/>
        <end position="159"/>
    </location>
</feature>
<name>A0ABS5VZG6_9SPHN</name>
<sequence length="167" mass="18596">MKGLGPLAFVILSIGSAAVAQRPATISVLDAVRIAERSGNWQVTDVEMDHWGKTPVYEIEVVHAAKSEEYIIDARNGKILRQNSSLMRDFWEEVFGRSNEAYLKRARSLSSIIAPLESRTGGKVLSASFDVEDGTAYYEVEFLSQIGRTKLYLDPVTGQRLNFIPDD</sequence>
<dbReference type="EMBL" id="JAHFVK010000001">
    <property type="protein sequence ID" value="MBT2132839.1"/>
    <property type="molecule type" value="Genomic_DNA"/>
</dbReference>
<evidence type="ECO:0000313" key="2">
    <source>
        <dbReference type="EMBL" id="MBT2132839.1"/>
    </source>
</evidence>
<dbReference type="Pfam" id="PF03413">
    <property type="entry name" value="PepSY"/>
    <property type="match status" value="2"/>
</dbReference>
<dbReference type="RefSeq" id="WP_214533979.1">
    <property type="nucleotide sequence ID" value="NZ_JAHFVK010000001.1"/>
</dbReference>
<organism evidence="2 3">
    <name type="scientific">Croceibacterium selenioxidans</name>
    <dbReference type="NCBI Taxonomy" id="2838833"/>
    <lineage>
        <taxon>Bacteria</taxon>
        <taxon>Pseudomonadati</taxon>
        <taxon>Pseudomonadota</taxon>
        <taxon>Alphaproteobacteria</taxon>
        <taxon>Sphingomonadales</taxon>
        <taxon>Erythrobacteraceae</taxon>
        <taxon>Croceibacterium</taxon>
    </lineage>
</organism>
<dbReference type="Gene3D" id="3.10.450.40">
    <property type="match status" value="2"/>
</dbReference>
<comment type="caution">
    <text evidence="2">The sequence shown here is derived from an EMBL/GenBank/DDBJ whole genome shotgun (WGS) entry which is preliminary data.</text>
</comment>
<dbReference type="InterPro" id="IPR025711">
    <property type="entry name" value="PepSY"/>
</dbReference>
<evidence type="ECO:0000259" key="1">
    <source>
        <dbReference type="Pfam" id="PF03413"/>
    </source>
</evidence>
<proteinExistence type="predicted"/>
<reference evidence="2 3" key="1">
    <citation type="submission" date="2021-05" db="EMBL/GenBank/DDBJ databases">
        <title>Croceibacterium sp. LX-88 genome sequence.</title>
        <authorList>
            <person name="Luo X."/>
        </authorList>
    </citation>
    <scope>NUCLEOTIDE SEQUENCE [LARGE SCALE GENOMIC DNA]</scope>
    <source>
        <strain evidence="2 3">LX-88</strain>
    </source>
</reference>